<keyword evidence="3 7" id="KW-0812">Transmembrane</keyword>
<proteinExistence type="predicted"/>
<dbReference type="GO" id="GO:0005254">
    <property type="term" value="F:chloride channel activity"/>
    <property type="evidence" value="ECO:0007669"/>
    <property type="project" value="InterPro"/>
</dbReference>
<comment type="subcellular location">
    <subcellularLocation>
        <location evidence="1">Membrane</location>
        <topology evidence="1">Multi-pass membrane protein</topology>
    </subcellularLocation>
</comment>
<dbReference type="Pfam" id="PF25539">
    <property type="entry name" value="Bestrophin_2"/>
    <property type="match status" value="1"/>
</dbReference>
<evidence type="ECO:0000256" key="4">
    <source>
        <dbReference type="ARBA" id="ARBA00022989"/>
    </source>
</evidence>
<evidence type="ECO:0000256" key="7">
    <source>
        <dbReference type="SAM" id="Phobius"/>
    </source>
</evidence>
<evidence type="ECO:0000256" key="3">
    <source>
        <dbReference type="ARBA" id="ARBA00022692"/>
    </source>
</evidence>
<keyword evidence="5" id="KW-0406">Ion transport</keyword>
<dbReference type="AlphaFoldDB" id="A0AAE0FQ23"/>
<dbReference type="InterPro" id="IPR044669">
    <property type="entry name" value="YneE/VCCN1/2-like"/>
</dbReference>
<dbReference type="Proteomes" id="UP001190700">
    <property type="component" value="Unassembled WGS sequence"/>
</dbReference>
<sequence length="148" mass="16712">MLLNIYMLSAPLVIGSYLHFYAMGAALSAFSVLGFFALNKTAEELEDPFGNDPNDLPLDHYLRSFRSSMFALSLVKKHSAAALSSPPTEKTSATDWSGAARRNSVMRTKSMVQVINDQKDFENFWREERRVTEDTQRGLSKNGFVYLF</sequence>
<accession>A0AAE0FQ23</accession>
<dbReference type="GO" id="GO:0016020">
    <property type="term" value="C:membrane"/>
    <property type="evidence" value="ECO:0007669"/>
    <property type="project" value="UniProtKB-SubCell"/>
</dbReference>
<gene>
    <name evidence="8" type="ORF">CYMTET_27319</name>
</gene>
<keyword evidence="9" id="KW-1185">Reference proteome</keyword>
<evidence type="ECO:0000256" key="2">
    <source>
        <dbReference type="ARBA" id="ARBA00022448"/>
    </source>
</evidence>
<feature type="transmembrane region" description="Helical" evidence="7">
    <location>
        <begin position="20"/>
        <end position="38"/>
    </location>
</feature>
<dbReference type="EMBL" id="LGRX02014952">
    <property type="protein sequence ID" value="KAK3263909.1"/>
    <property type="molecule type" value="Genomic_DNA"/>
</dbReference>
<evidence type="ECO:0000256" key="1">
    <source>
        <dbReference type="ARBA" id="ARBA00004141"/>
    </source>
</evidence>
<evidence type="ECO:0000313" key="8">
    <source>
        <dbReference type="EMBL" id="KAK3263909.1"/>
    </source>
</evidence>
<comment type="caution">
    <text evidence="8">The sequence shown here is derived from an EMBL/GenBank/DDBJ whole genome shotgun (WGS) entry which is preliminary data.</text>
</comment>
<keyword evidence="6 7" id="KW-0472">Membrane</keyword>
<evidence type="ECO:0000313" key="9">
    <source>
        <dbReference type="Proteomes" id="UP001190700"/>
    </source>
</evidence>
<name>A0AAE0FQ23_9CHLO</name>
<organism evidence="8 9">
    <name type="scientific">Cymbomonas tetramitiformis</name>
    <dbReference type="NCBI Taxonomy" id="36881"/>
    <lineage>
        <taxon>Eukaryota</taxon>
        <taxon>Viridiplantae</taxon>
        <taxon>Chlorophyta</taxon>
        <taxon>Pyramimonadophyceae</taxon>
        <taxon>Pyramimonadales</taxon>
        <taxon>Pyramimonadaceae</taxon>
        <taxon>Cymbomonas</taxon>
    </lineage>
</organism>
<keyword evidence="4 7" id="KW-1133">Transmembrane helix</keyword>
<reference evidence="8 9" key="1">
    <citation type="journal article" date="2015" name="Genome Biol. Evol.">
        <title>Comparative Genomics of a Bacterivorous Green Alga Reveals Evolutionary Causalities and Consequences of Phago-Mixotrophic Mode of Nutrition.</title>
        <authorList>
            <person name="Burns J.A."/>
            <person name="Paasch A."/>
            <person name="Narechania A."/>
            <person name="Kim E."/>
        </authorList>
    </citation>
    <scope>NUCLEOTIDE SEQUENCE [LARGE SCALE GENOMIC DNA]</scope>
    <source>
        <strain evidence="8 9">PLY_AMNH</strain>
    </source>
</reference>
<keyword evidence="2" id="KW-0813">Transport</keyword>
<evidence type="ECO:0000256" key="6">
    <source>
        <dbReference type="ARBA" id="ARBA00023136"/>
    </source>
</evidence>
<protein>
    <submittedName>
        <fullName evidence="8">Uncharacterized protein</fullName>
    </submittedName>
</protein>
<evidence type="ECO:0000256" key="5">
    <source>
        <dbReference type="ARBA" id="ARBA00023065"/>
    </source>
</evidence>